<feature type="binding site" evidence="9">
    <location>
        <begin position="189"/>
        <end position="193"/>
    </location>
    <ligand>
        <name>GTP</name>
        <dbReference type="ChEBI" id="CHEBI:37565"/>
    </ligand>
</feature>
<comment type="domain">
    <text evidence="9">Composed of three domains: the N-terminal N domain, which is responsible for interactions with the ribosome, the central G domain, which binds GTP, and the C-terminal M domain, which binds the RNA and the signal sequence of the RNC.</text>
</comment>
<dbReference type="CDD" id="cd18539">
    <property type="entry name" value="SRP_G"/>
    <property type="match status" value="1"/>
</dbReference>
<evidence type="ECO:0000256" key="5">
    <source>
        <dbReference type="ARBA" id="ARBA00023134"/>
    </source>
</evidence>
<evidence type="ECO:0000256" key="2">
    <source>
        <dbReference type="ARBA" id="ARBA00022741"/>
    </source>
</evidence>
<dbReference type="SMART" id="SM00382">
    <property type="entry name" value="AAA"/>
    <property type="match status" value="1"/>
</dbReference>
<dbReference type="SMART" id="SM00962">
    <property type="entry name" value="SRP54"/>
    <property type="match status" value="1"/>
</dbReference>
<evidence type="ECO:0000256" key="1">
    <source>
        <dbReference type="ARBA" id="ARBA00005450"/>
    </source>
</evidence>
<evidence type="ECO:0000259" key="10">
    <source>
        <dbReference type="PROSITE" id="PS00300"/>
    </source>
</evidence>
<dbReference type="GO" id="GO:0008312">
    <property type="term" value="F:7S RNA binding"/>
    <property type="evidence" value="ECO:0007669"/>
    <property type="project" value="InterPro"/>
</dbReference>
<feature type="binding site" evidence="9">
    <location>
        <begin position="107"/>
        <end position="114"/>
    </location>
    <ligand>
        <name>GTP</name>
        <dbReference type="ChEBI" id="CHEBI:37565"/>
    </ligand>
</feature>
<evidence type="ECO:0000256" key="6">
    <source>
        <dbReference type="ARBA" id="ARBA00023135"/>
    </source>
</evidence>
<dbReference type="Gene3D" id="1.20.120.140">
    <property type="entry name" value="Signal recognition particle SRP54, nucleotide-binding domain"/>
    <property type="match status" value="1"/>
</dbReference>
<evidence type="ECO:0000313" key="11">
    <source>
        <dbReference type="EMBL" id="BEQ14330.1"/>
    </source>
</evidence>
<keyword evidence="4 9" id="KW-0694">RNA-binding</keyword>
<dbReference type="InterPro" id="IPR004780">
    <property type="entry name" value="SRP"/>
</dbReference>
<dbReference type="InterPro" id="IPR036891">
    <property type="entry name" value="Signal_recog_part_SRP54_M_sf"/>
</dbReference>
<sequence length="446" mass="48463">MFDNLSDRLALTFKKLKGHGKLSESNISEALREVRLALLEADVNYKVAKQFIAKIKDRAVGQEVMKSLTPAQQVIKIVRDELCELMGGEAEPLNLGGKAPHLFMMVGLQGSGKTTTSGKLALMLKRQGRNPYLVPADTQRPAAIEQLKKLGAQIQVPVFDSDPAQDPVDICIQSLAGASRAGCDVIILDTAGRLHVDLELMAQLERIHSRLHPQEVLLVADAMTGQDAVNVAQAFHEQLGLTGVVLTKVEGDARGGAALSIRAVSQVPIKLVGVGEKLDALEPFHPDRLAGRILGMGDVLTLVEKAGEAFEAEKAEAMAKKMATDGFTLEDFKEQLQQIKKMGSLEGLLSMLPGAGKLKGLKDMQPDEKELKRTEAIIDSMTPAERDNHQIINASRRKRIARGSGTSVSEVNRLLKNFTQARKMMKGMAKMGGKKKQLARLMGAMR</sequence>
<keyword evidence="5 9" id="KW-0342">GTP-binding</keyword>
<proteinExistence type="inferred from homology"/>
<comment type="subunit">
    <text evidence="9">Part of the signal recognition particle protein translocation system, which is composed of SRP and FtsY.</text>
</comment>
<keyword evidence="7 9" id="KW-0687">Ribonucleoprotein</keyword>
<dbReference type="KEGG" id="dmp:FAK_13960"/>
<dbReference type="GO" id="GO:0003924">
    <property type="term" value="F:GTPase activity"/>
    <property type="evidence" value="ECO:0007669"/>
    <property type="project" value="UniProtKB-UniRule"/>
</dbReference>
<gene>
    <name evidence="9 11" type="primary">ffh</name>
    <name evidence="11" type="ORF">FAK_13960</name>
</gene>
<dbReference type="Gene3D" id="1.10.260.30">
    <property type="entry name" value="Signal recognition particle, SRP54 subunit, M-domain"/>
    <property type="match status" value="1"/>
</dbReference>
<dbReference type="NCBIfam" id="TIGR00959">
    <property type="entry name" value="ffh"/>
    <property type="match status" value="1"/>
</dbReference>
<comment type="caution">
    <text evidence="9">Lacks conserved residue(s) required for the propagation of feature annotation.</text>
</comment>
<feature type="domain" description="SRP54-type proteins GTP-binding" evidence="10">
    <location>
        <begin position="268"/>
        <end position="281"/>
    </location>
</feature>
<keyword evidence="3 9" id="KW-0378">Hydrolase</keyword>
<dbReference type="InterPro" id="IPR003593">
    <property type="entry name" value="AAA+_ATPase"/>
</dbReference>
<reference evidence="12" key="1">
    <citation type="journal article" date="2023" name="Arch. Microbiol.">
        <title>Desulfoferula mesophilus gen. nov. sp. nov., a mesophilic sulfate-reducing bacterium isolated from a brackish lake sediment.</title>
        <authorList>
            <person name="Watanabe T."/>
            <person name="Yabe T."/>
            <person name="Tsuji J.M."/>
            <person name="Fukui M."/>
        </authorList>
    </citation>
    <scope>NUCLEOTIDE SEQUENCE [LARGE SCALE GENOMIC DNA]</scope>
    <source>
        <strain evidence="12">12FAK</strain>
    </source>
</reference>
<dbReference type="GO" id="GO:0005525">
    <property type="term" value="F:GTP binding"/>
    <property type="evidence" value="ECO:0007669"/>
    <property type="project" value="UniProtKB-UniRule"/>
</dbReference>
<dbReference type="GO" id="GO:0006614">
    <property type="term" value="P:SRP-dependent cotranslational protein targeting to membrane"/>
    <property type="evidence" value="ECO:0007669"/>
    <property type="project" value="InterPro"/>
</dbReference>
<dbReference type="InterPro" id="IPR022941">
    <property type="entry name" value="SRP54"/>
</dbReference>
<keyword evidence="9" id="KW-0963">Cytoplasm</keyword>
<dbReference type="InterPro" id="IPR013822">
    <property type="entry name" value="Signal_recog_particl_SRP54_hlx"/>
</dbReference>
<name>A0AAU9EEF6_9BACT</name>
<protein>
    <recommendedName>
        <fullName evidence="9">Signal recognition particle protein</fullName>
        <ecNumber evidence="9">3.6.5.4</ecNumber>
    </recommendedName>
    <alternativeName>
        <fullName evidence="9">Fifty-four homolog</fullName>
    </alternativeName>
</protein>
<dbReference type="AlphaFoldDB" id="A0AAU9EEF6"/>
<dbReference type="GO" id="GO:0048500">
    <property type="term" value="C:signal recognition particle"/>
    <property type="evidence" value="ECO:0007669"/>
    <property type="project" value="UniProtKB-UniRule"/>
</dbReference>
<comment type="function">
    <text evidence="9">Involved in targeting and insertion of nascent membrane proteins into the cytoplasmic membrane. Binds to the hydrophobic signal sequence of the ribosome-nascent chain (RNC) as it emerges from the ribosomes. The SRP-RNC complex is then targeted to the cytoplasmic membrane where it interacts with the SRP receptor FtsY.</text>
</comment>
<evidence type="ECO:0000256" key="9">
    <source>
        <dbReference type="HAMAP-Rule" id="MF_00306"/>
    </source>
</evidence>
<evidence type="ECO:0000313" key="12">
    <source>
        <dbReference type="Proteomes" id="UP001366166"/>
    </source>
</evidence>
<dbReference type="RefSeq" id="WP_338606045.1">
    <property type="nucleotide sequence ID" value="NZ_AP028679.1"/>
</dbReference>
<comment type="subcellular location">
    <subcellularLocation>
        <location evidence="9">Cytoplasm</location>
    </subcellularLocation>
    <text evidence="9">The SRP-RNC complex is targeted to the cytoplasmic membrane.</text>
</comment>
<dbReference type="Pfam" id="PF02881">
    <property type="entry name" value="SRP54_N"/>
    <property type="match status" value="1"/>
</dbReference>
<dbReference type="EMBL" id="AP028679">
    <property type="protein sequence ID" value="BEQ14330.1"/>
    <property type="molecule type" value="Genomic_DNA"/>
</dbReference>
<evidence type="ECO:0000256" key="8">
    <source>
        <dbReference type="ARBA" id="ARBA00048027"/>
    </source>
</evidence>
<evidence type="ECO:0000256" key="4">
    <source>
        <dbReference type="ARBA" id="ARBA00022884"/>
    </source>
</evidence>
<comment type="similarity">
    <text evidence="1 9">Belongs to the GTP-binding SRP family. SRP54 subfamily.</text>
</comment>
<organism evidence="11 12">
    <name type="scientific">Desulfoferula mesophila</name>
    <dbReference type="NCBI Taxonomy" id="3058419"/>
    <lineage>
        <taxon>Bacteria</taxon>
        <taxon>Pseudomonadati</taxon>
        <taxon>Thermodesulfobacteriota</taxon>
        <taxon>Desulfarculia</taxon>
        <taxon>Desulfarculales</taxon>
        <taxon>Desulfarculaceae</taxon>
        <taxon>Desulfoferula</taxon>
    </lineage>
</organism>
<dbReference type="Pfam" id="PF00448">
    <property type="entry name" value="SRP54"/>
    <property type="match status" value="1"/>
</dbReference>
<dbReference type="SUPFAM" id="SSF52540">
    <property type="entry name" value="P-loop containing nucleoside triphosphate hydrolases"/>
    <property type="match status" value="1"/>
</dbReference>
<dbReference type="PANTHER" id="PTHR11564:SF5">
    <property type="entry name" value="SIGNAL RECOGNITION PARTICLE SUBUNIT SRP54"/>
    <property type="match status" value="1"/>
</dbReference>
<evidence type="ECO:0000256" key="3">
    <source>
        <dbReference type="ARBA" id="ARBA00022801"/>
    </source>
</evidence>
<keyword evidence="2 9" id="KW-0547">Nucleotide-binding</keyword>
<dbReference type="Proteomes" id="UP001366166">
    <property type="component" value="Chromosome"/>
</dbReference>
<comment type="catalytic activity">
    <reaction evidence="8 9">
        <text>GTP + H2O = GDP + phosphate + H(+)</text>
        <dbReference type="Rhea" id="RHEA:19669"/>
        <dbReference type="ChEBI" id="CHEBI:15377"/>
        <dbReference type="ChEBI" id="CHEBI:15378"/>
        <dbReference type="ChEBI" id="CHEBI:37565"/>
        <dbReference type="ChEBI" id="CHEBI:43474"/>
        <dbReference type="ChEBI" id="CHEBI:58189"/>
        <dbReference type="EC" id="3.6.5.4"/>
    </reaction>
</comment>
<dbReference type="InterPro" id="IPR004125">
    <property type="entry name" value="Signal_recog_particle_SRP54_M"/>
</dbReference>
<dbReference type="SMART" id="SM00963">
    <property type="entry name" value="SRP54_N"/>
    <property type="match status" value="1"/>
</dbReference>
<keyword evidence="12" id="KW-1185">Reference proteome</keyword>
<dbReference type="InterPro" id="IPR027417">
    <property type="entry name" value="P-loop_NTPase"/>
</dbReference>
<dbReference type="Gene3D" id="3.40.50.300">
    <property type="entry name" value="P-loop containing nucleotide triphosphate hydrolases"/>
    <property type="match status" value="1"/>
</dbReference>
<dbReference type="Pfam" id="PF02978">
    <property type="entry name" value="SRP_SPB"/>
    <property type="match status" value="1"/>
</dbReference>
<dbReference type="InterPro" id="IPR000897">
    <property type="entry name" value="SRP54_GTPase_dom"/>
</dbReference>
<accession>A0AAU9EEF6</accession>
<dbReference type="InterPro" id="IPR042101">
    <property type="entry name" value="SRP54_N_sf"/>
</dbReference>
<keyword evidence="6 9" id="KW-0733">Signal recognition particle</keyword>
<dbReference type="SUPFAM" id="SSF47446">
    <property type="entry name" value="Signal peptide-binding domain"/>
    <property type="match status" value="1"/>
</dbReference>
<evidence type="ECO:0000256" key="7">
    <source>
        <dbReference type="ARBA" id="ARBA00023274"/>
    </source>
</evidence>
<dbReference type="EC" id="3.6.5.4" evidence="9"/>
<dbReference type="PROSITE" id="PS00300">
    <property type="entry name" value="SRP54"/>
    <property type="match status" value="1"/>
</dbReference>
<dbReference type="PANTHER" id="PTHR11564">
    <property type="entry name" value="SIGNAL RECOGNITION PARTICLE 54K PROTEIN SRP54"/>
    <property type="match status" value="1"/>
</dbReference>
<dbReference type="HAMAP" id="MF_00306">
    <property type="entry name" value="SRP54"/>
    <property type="match status" value="1"/>
</dbReference>